<dbReference type="InterPro" id="IPR002347">
    <property type="entry name" value="SDR_fam"/>
</dbReference>
<dbReference type="Pfam" id="PF00106">
    <property type="entry name" value="adh_short"/>
    <property type="match status" value="1"/>
</dbReference>
<dbReference type="InterPro" id="IPR036291">
    <property type="entry name" value="NAD(P)-bd_dom_sf"/>
</dbReference>
<dbReference type="PRINTS" id="PR00080">
    <property type="entry name" value="SDRFAMILY"/>
</dbReference>
<comment type="caution">
    <text evidence="4">The sequence shown here is derived from an EMBL/GenBank/DDBJ whole genome shotgun (WGS) entry which is preliminary data.</text>
</comment>
<keyword evidence="5" id="KW-1185">Reference proteome</keyword>
<dbReference type="RefSeq" id="WP_129231428.1">
    <property type="nucleotide sequence ID" value="NZ_SDPO01000002.1"/>
</dbReference>
<proteinExistence type="inferred from homology"/>
<name>A0A4Q2JMP3_9MICO</name>
<dbReference type="OrthoDB" id="9797538at2"/>
<dbReference type="PIRSF" id="PIRSF000126">
    <property type="entry name" value="11-beta-HSD1"/>
    <property type="match status" value="1"/>
</dbReference>
<organism evidence="4 5">
    <name type="scientific">Agromyces fucosus</name>
    <dbReference type="NCBI Taxonomy" id="41985"/>
    <lineage>
        <taxon>Bacteria</taxon>
        <taxon>Bacillati</taxon>
        <taxon>Actinomycetota</taxon>
        <taxon>Actinomycetes</taxon>
        <taxon>Micrococcales</taxon>
        <taxon>Microbacteriaceae</taxon>
        <taxon>Agromyces</taxon>
    </lineage>
</organism>
<dbReference type="PANTHER" id="PTHR44196">
    <property type="entry name" value="DEHYDROGENASE/REDUCTASE SDR FAMILY MEMBER 7B"/>
    <property type="match status" value="1"/>
</dbReference>
<dbReference type="PANTHER" id="PTHR44196:SF2">
    <property type="entry name" value="SHORT-CHAIN DEHYDROGENASE-RELATED"/>
    <property type="match status" value="1"/>
</dbReference>
<dbReference type="GO" id="GO:0016020">
    <property type="term" value="C:membrane"/>
    <property type="evidence" value="ECO:0007669"/>
    <property type="project" value="TreeGrafter"/>
</dbReference>
<dbReference type="Proteomes" id="UP000292935">
    <property type="component" value="Unassembled WGS sequence"/>
</dbReference>
<protein>
    <submittedName>
        <fullName evidence="4">SDR family NAD(P)-dependent oxidoreductase</fullName>
    </submittedName>
</protein>
<evidence type="ECO:0000256" key="2">
    <source>
        <dbReference type="ARBA" id="ARBA00023002"/>
    </source>
</evidence>
<dbReference type="EMBL" id="SDPO01000002">
    <property type="protein sequence ID" value="RXZ49262.1"/>
    <property type="molecule type" value="Genomic_DNA"/>
</dbReference>
<accession>A0A4Q2JMP3</accession>
<evidence type="ECO:0000313" key="5">
    <source>
        <dbReference type="Proteomes" id="UP000292935"/>
    </source>
</evidence>
<keyword evidence="2" id="KW-0560">Oxidoreductase</keyword>
<sequence length="254" mass="27731">MSRTALITGASSGLGAEFARQLAATGAHLVLVARDRAALDELAMRIRREHGVEVEVLPADLLKPRHLARVVERLSDAARPIDLLVNNAGFGLPLDFAANDVEVEVRHLHLHVEVPLRLSHAALRSMLPRRRGRIINIASVGAFIPRSTYGACKRWLVVFSEWANGQYARQGVTTTAVCPGYTHTKFHERLGLPPGQEGVPGWMWLDARKVVAEALRDTARGKSLSVPSLRYRLLVGLARFAPGSVGARIGARGR</sequence>
<evidence type="ECO:0000256" key="1">
    <source>
        <dbReference type="ARBA" id="ARBA00006484"/>
    </source>
</evidence>
<dbReference type="PRINTS" id="PR00081">
    <property type="entry name" value="GDHRDH"/>
</dbReference>
<dbReference type="GO" id="GO:0016491">
    <property type="term" value="F:oxidoreductase activity"/>
    <property type="evidence" value="ECO:0007669"/>
    <property type="project" value="UniProtKB-KW"/>
</dbReference>
<gene>
    <name evidence="4" type="ORF">ESP57_10080</name>
</gene>
<reference evidence="4 5" key="1">
    <citation type="submission" date="2019-01" db="EMBL/GenBank/DDBJ databases">
        <authorList>
            <person name="Li J."/>
        </authorList>
    </citation>
    <scope>NUCLEOTIDE SEQUENCE [LARGE SCALE GENOMIC DNA]</scope>
    <source>
        <strain evidence="4 5">CCUG 35506</strain>
    </source>
</reference>
<dbReference type="CDD" id="cd05233">
    <property type="entry name" value="SDR_c"/>
    <property type="match status" value="1"/>
</dbReference>
<dbReference type="AlphaFoldDB" id="A0A4Q2JMP3"/>
<evidence type="ECO:0000313" key="4">
    <source>
        <dbReference type="EMBL" id="RXZ49262.1"/>
    </source>
</evidence>
<dbReference type="Gene3D" id="3.40.50.720">
    <property type="entry name" value="NAD(P)-binding Rossmann-like Domain"/>
    <property type="match status" value="1"/>
</dbReference>
<evidence type="ECO:0000256" key="3">
    <source>
        <dbReference type="RuleBase" id="RU000363"/>
    </source>
</evidence>
<dbReference type="SUPFAM" id="SSF51735">
    <property type="entry name" value="NAD(P)-binding Rossmann-fold domains"/>
    <property type="match status" value="1"/>
</dbReference>
<comment type="similarity">
    <text evidence="1 3">Belongs to the short-chain dehydrogenases/reductases (SDR) family.</text>
</comment>